<evidence type="ECO:0000256" key="5">
    <source>
        <dbReference type="ARBA" id="ARBA00023002"/>
    </source>
</evidence>
<dbReference type="Gene3D" id="3.40.50.720">
    <property type="entry name" value="NAD(P)-binding Rossmann-like Domain"/>
    <property type="match status" value="1"/>
</dbReference>
<sequence length="85" mass="9036">MVDSLPFDYHKGIVPNARGCVLSNTSDLTHPEEGLCVCGWLKRGPAGIIATNLYCAEETSLQIVSICEDIEKGVIASTSSMPKPG</sequence>
<accession>A0A5J4ZZC4</accession>
<gene>
    <name evidence="6" type="ORF">F0562_009559</name>
</gene>
<keyword evidence="2" id="KW-0285">Flavoprotein</keyword>
<dbReference type="Proteomes" id="UP000325577">
    <property type="component" value="Linkage Group LG4"/>
</dbReference>
<keyword evidence="4" id="KW-0521">NADP</keyword>
<comment type="cofactor">
    <cofactor evidence="1">
        <name>FAD</name>
        <dbReference type="ChEBI" id="CHEBI:57692"/>
    </cofactor>
</comment>
<evidence type="ECO:0000313" key="7">
    <source>
        <dbReference type="Proteomes" id="UP000325577"/>
    </source>
</evidence>
<evidence type="ECO:0000256" key="3">
    <source>
        <dbReference type="ARBA" id="ARBA00022827"/>
    </source>
</evidence>
<organism evidence="6 7">
    <name type="scientific">Nyssa sinensis</name>
    <dbReference type="NCBI Taxonomy" id="561372"/>
    <lineage>
        <taxon>Eukaryota</taxon>
        <taxon>Viridiplantae</taxon>
        <taxon>Streptophyta</taxon>
        <taxon>Embryophyta</taxon>
        <taxon>Tracheophyta</taxon>
        <taxon>Spermatophyta</taxon>
        <taxon>Magnoliopsida</taxon>
        <taxon>eudicotyledons</taxon>
        <taxon>Gunneridae</taxon>
        <taxon>Pentapetalae</taxon>
        <taxon>asterids</taxon>
        <taxon>Cornales</taxon>
        <taxon>Nyssaceae</taxon>
        <taxon>Nyssa</taxon>
    </lineage>
</organism>
<name>A0A5J4ZZC4_9ASTE</name>
<dbReference type="PANTHER" id="PTHR48467:SF1">
    <property type="entry name" value="GLUTAMATE SYNTHASE 1 [NADH], CHLOROPLASTIC-LIKE"/>
    <property type="match status" value="1"/>
</dbReference>
<keyword evidence="5" id="KW-0560">Oxidoreductase</keyword>
<evidence type="ECO:0000256" key="2">
    <source>
        <dbReference type="ARBA" id="ARBA00022630"/>
    </source>
</evidence>
<evidence type="ECO:0000256" key="1">
    <source>
        <dbReference type="ARBA" id="ARBA00001974"/>
    </source>
</evidence>
<evidence type="ECO:0000313" key="6">
    <source>
        <dbReference type="EMBL" id="KAA8523136.1"/>
    </source>
</evidence>
<dbReference type="PANTHER" id="PTHR48467">
    <property type="entry name" value="GLUTAMATE SYNTHASE 1 [NADH], CHLOROPLASTIC-LIKE"/>
    <property type="match status" value="1"/>
</dbReference>
<dbReference type="EMBL" id="CM018047">
    <property type="protein sequence ID" value="KAA8523136.1"/>
    <property type="molecule type" value="Genomic_DNA"/>
</dbReference>
<evidence type="ECO:0000256" key="4">
    <source>
        <dbReference type="ARBA" id="ARBA00022857"/>
    </source>
</evidence>
<reference evidence="6 7" key="1">
    <citation type="submission" date="2019-09" db="EMBL/GenBank/DDBJ databases">
        <title>A chromosome-level genome assembly of the Chinese tupelo Nyssa sinensis.</title>
        <authorList>
            <person name="Yang X."/>
            <person name="Kang M."/>
            <person name="Yang Y."/>
            <person name="Xiong H."/>
            <person name="Wang M."/>
            <person name="Zhang Z."/>
            <person name="Wang Z."/>
            <person name="Wu H."/>
            <person name="Ma T."/>
            <person name="Liu J."/>
            <person name="Xi Z."/>
        </authorList>
    </citation>
    <scope>NUCLEOTIDE SEQUENCE [LARGE SCALE GENOMIC DNA]</scope>
    <source>
        <strain evidence="6">J267</strain>
        <tissue evidence="6">Leaf</tissue>
    </source>
</reference>
<dbReference type="GO" id="GO:0016491">
    <property type="term" value="F:oxidoreductase activity"/>
    <property type="evidence" value="ECO:0007669"/>
    <property type="project" value="UniProtKB-KW"/>
</dbReference>
<protein>
    <submittedName>
        <fullName evidence="6">Uncharacterized protein</fullName>
    </submittedName>
</protein>
<dbReference type="InterPro" id="IPR055275">
    <property type="entry name" value="Ferredox_Rdtase"/>
</dbReference>
<dbReference type="AlphaFoldDB" id="A0A5J4ZZC4"/>
<keyword evidence="3" id="KW-0274">FAD</keyword>
<dbReference type="OrthoDB" id="333024at2759"/>
<keyword evidence="7" id="KW-1185">Reference proteome</keyword>
<proteinExistence type="predicted"/>